<dbReference type="AlphaFoldDB" id="A0A379FN44"/>
<dbReference type="GeneID" id="93671788"/>
<organism evidence="2 3">
    <name type="scientific">Providencia rettgeri</name>
    <dbReference type="NCBI Taxonomy" id="587"/>
    <lineage>
        <taxon>Bacteria</taxon>
        <taxon>Pseudomonadati</taxon>
        <taxon>Pseudomonadota</taxon>
        <taxon>Gammaproteobacteria</taxon>
        <taxon>Enterobacterales</taxon>
        <taxon>Morganellaceae</taxon>
        <taxon>Providencia</taxon>
    </lineage>
</organism>
<sequence length="412" mass="47866">MKIFKAISHHDHATKQTNPSISLSDMVDNIIRKDSFYEGSSHLIIDKIVSLKNSSNADGMKEITEAWGKVNKANEKAKYKINKYFNKGIEASKNYFLCPPKQSLPTKEIQSEQKEDGFEKSIVRKSHSDDLSNNSMPIKSNSESDRIIEKMEHCNGVITKQKNEVVSEEIKKIKLNQLGKSEEEPKSQKILSRHTIEEAIRIKVIFNEISNKSLNLIKAKIKEKFNKLKSSETPELFEREMLSAQGILKEYDNELVCKKINEIINQYLDEHELYIRENRSPINRIWCAINSVFGLQDVTPRKLNEFKMAIIDGLKMEPVENIDKYKSDLRRKISNYTHENIAKQINDFIDVYSVDRVNELKGNEKFSVVSKTELLEPEKNRDPEEIMKDMSLKKIISHVFNRIINKIRRIFS</sequence>
<name>A0A379FN44_PRORE</name>
<proteinExistence type="predicted"/>
<evidence type="ECO:0000313" key="2">
    <source>
        <dbReference type="EMBL" id="SUC29793.1"/>
    </source>
</evidence>
<dbReference type="Proteomes" id="UP000254208">
    <property type="component" value="Unassembled WGS sequence"/>
</dbReference>
<feature type="compositionally biased region" description="Basic and acidic residues" evidence="1">
    <location>
        <begin position="111"/>
        <end position="130"/>
    </location>
</feature>
<reference evidence="2 3" key="1">
    <citation type="submission" date="2018-06" db="EMBL/GenBank/DDBJ databases">
        <authorList>
            <consortium name="Pathogen Informatics"/>
            <person name="Doyle S."/>
        </authorList>
    </citation>
    <scope>NUCLEOTIDE SEQUENCE [LARGE SCALE GENOMIC DNA]</scope>
    <source>
        <strain evidence="2 3">NCTC11801</strain>
    </source>
</reference>
<feature type="region of interest" description="Disordered" evidence="1">
    <location>
        <begin position="111"/>
        <end position="143"/>
    </location>
</feature>
<accession>A0A379FN44</accession>
<protein>
    <submittedName>
        <fullName evidence="2">Uncharacterized protein</fullName>
    </submittedName>
</protein>
<dbReference type="EMBL" id="UGTZ01000001">
    <property type="protein sequence ID" value="SUC29793.1"/>
    <property type="molecule type" value="Genomic_DNA"/>
</dbReference>
<feature type="compositionally biased region" description="Polar residues" evidence="1">
    <location>
        <begin position="131"/>
        <end position="141"/>
    </location>
</feature>
<evidence type="ECO:0000256" key="1">
    <source>
        <dbReference type="SAM" id="MobiDB-lite"/>
    </source>
</evidence>
<dbReference type="RefSeq" id="WP_115166595.1">
    <property type="nucleotide sequence ID" value="NZ_CP077317.1"/>
</dbReference>
<gene>
    <name evidence="2" type="ORF">NCTC11801_00702</name>
</gene>
<evidence type="ECO:0000313" key="3">
    <source>
        <dbReference type="Proteomes" id="UP000254208"/>
    </source>
</evidence>